<organism evidence="1 2">
    <name type="scientific">Polycladospora coralii</name>
    <dbReference type="NCBI Taxonomy" id="2771432"/>
    <lineage>
        <taxon>Bacteria</taxon>
        <taxon>Bacillati</taxon>
        <taxon>Bacillota</taxon>
        <taxon>Bacilli</taxon>
        <taxon>Bacillales</taxon>
        <taxon>Thermoactinomycetaceae</taxon>
        <taxon>Polycladospora</taxon>
    </lineage>
</organism>
<dbReference type="Proteomes" id="UP000661691">
    <property type="component" value="Unassembled WGS sequence"/>
</dbReference>
<keyword evidence="2" id="KW-1185">Reference proteome</keyword>
<dbReference type="EMBL" id="JACXAH010000002">
    <property type="protein sequence ID" value="MBD1370798.1"/>
    <property type="molecule type" value="Genomic_DNA"/>
</dbReference>
<evidence type="ECO:0000313" key="2">
    <source>
        <dbReference type="Proteomes" id="UP000661691"/>
    </source>
</evidence>
<gene>
    <name evidence="1" type="ORF">IC620_00290</name>
</gene>
<sequence length="264" mass="30813">MIYSDYLTAMTYEIDDPIRYFLNRSIYLNDYIQQPITLTFQNEIRCIHCNRLIPKTYNSGSCYPCFKSLPQNDLCMVKPEQCHYHHGTCRDTTFGDSTCMQAHIVYLSLSSDMKVGITRKENRIKRWIDQGAVRAIPIMEVPTRLDSGVIESKLAQIIKDKTNWRKMLKNEYDDQIDLVAKRAEIIQHIPNSYRSFIIDQPHLYTFNFPHFNPPTKITSLSLDKQPEITGTLIGIKGQYLIFDKGVFNMRKHSGYRVHMRLGSD</sequence>
<dbReference type="RefSeq" id="WP_191141280.1">
    <property type="nucleotide sequence ID" value="NZ_JACXAH010000002.1"/>
</dbReference>
<reference evidence="1" key="1">
    <citation type="submission" date="2020-09" db="EMBL/GenBank/DDBJ databases">
        <title>A novel bacterium of genus Hazenella, isolated from South China Sea.</title>
        <authorList>
            <person name="Huang H."/>
            <person name="Mo K."/>
            <person name="Hu Y."/>
        </authorList>
    </citation>
    <scope>NUCLEOTIDE SEQUENCE</scope>
    <source>
        <strain evidence="1">IB182357</strain>
    </source>
</reference>
<protein>
    <submittedName>
        <fullName evidence="1">DUF2797 domain-containing protein</fullName>
    </submittedName>
</protein>
<comment type="caution">
    <text evidence="1">The sequence shown here is derived from an EMBL/GenBank/DDBJ whole genome shotgun (WGS) entry which is preliminary data.</text>
</comment>
<dbReference type="InterPro" id="IPR021246">
    <property type="entry name" value="DUF2797"/>
</dbReference>
<dbReference type="Pfam" id="PF10977">
    <property type="entry name" value="DUF2797"/>
    <property type="match status" value="1"/>
</dbReference>
<proteinExistence type="predicted"/>
<name>A0A926RSV8_9BACL</name>
<evidence type="ECO:0000313" key="1">
    <source>
        <dbReference type="EMBL" id="MBD1370798.1"/>
    </source>
</evidence>
<dbReference type="AlphaFoldDB" id="A0A926RSV8"/>
<accession>A0A926RSV8</accession>